<dbReference type="InterPro" id="IPR036676">
    <property type="entry name" value="PurM-like_C_sf"/>
</dbReference>
<dbReference type="PIRSF" id="PIRSF005303">
    <property type="entry name" value="Thiam_monoph_kin"/>
    <property type="match status" value="1"/>
</dbReference>
<dbReference type="RefSeq" id="WP_029310577.1">
    <property type="nucleotide sequence ID" value="NZ_FTNE01000004.1"/>
</dbReference>
<feature type="binding site" evidence="2">
    <location>
        <position position="72"/>
    </location>
    <ligand>
        <name>Mg(2+)</name>
        <dbReference type="ChEBI" id="CHEBI:18420"/>
        <label>2</label>
    </ligand>
</feature>
<feature type="binding site" evidence="2">
    <location>
        <position position="120"/>
    </location>
    <ligand>
        <name>Mg(2+)</name>
        <dbReference type="ChEBI" id="CHEBI:18420"/>
        <label>1</label>
    </ligand>
</feature>
<feature type="binding site" evidence="2">
    <location>
        <position position="44"/>
    </location>
    <ligand>
        <name>Mg(2+)</name>
        <dbReference type="ChEBI" id="CHEBI:18420"/>
        <label>2</label>
    </ligand>
</feature>
<dbReference type="PANTHER" id="PTHR30270">
    <property type="entry name" value="THIAMINE-MONOPHOSPHATE KINASE"/>
    <property type="match status" value="1"/>
</dbReference>
<dbReference type="Proteomes" id="UP000186308">
    <property type="component" value="Unassembled WGS sequence"/>
</dbReference>
<comment type="caution">
    <text evidence="2">Lacks conserved residue(s) required for the propagation of feature annotation.</text>
</comment>
<feature type="binding site" evidence="2">
    <location>
        <position position="208"/>
    </location>
    <ligand>
        <name>ATP</name>
        <dbReference type="ChEBI" id="CHEBI:30616"/>
    </ligand>
</feature>
<gene>
    <name evidence="2" type="primary">thiL</name>
    <name evidence="5" type="ORF">SAMN05421828_104184</name>
</gene>
<comment type="pathway">
    <text evidence="2">Cofactor biosynthesis; thiamine diphosphate biosynthesis; thiamine diphosphate from thiamine phosphate: step 1/1.</text>
</comment>
<keyword evidence="6" id="KW-1185">Reference proteome</keyword>
<dbReference type="GO" id="GO:0000287">
    <property type="term" value="F:magnesium ion binding"/>
    <property type="evidence" value="ECO:0007669"/>
    <property type="project" value="UniProtKB-UniRule"/>
</dbReference>
<keyword evidence="2" id="KW-0808">Transferase</keyword>
<name>A0A8G2FL98_ACIRU</name>
<evidence type="ECO:0000259" key="4">
    <source>
        <dbReference type="Pfam" id="PF02769"/>
    </source>
</evidence>
<comment type="miscellaneous">
    <text evidence="2">Reaction mechanism of ThiL seems to utilize a direct, inline transfer of the gamma-phosphate of ATP to TMP rather than a phosphorylated enzyme intermediate.</text>
</comment>
<dbReference type="InterPro" id="IPR006283">
    <property type="entry name" value="ThiL-like"/>
</dbReference>
<feature type="binding site" evidence="2">
    <location>
        <begin position="119"/>
        <end position="120"/>
    </location>
    <ligand>
        <name>ATP</name>
        <dbReference type="ChEBI" id="CHEBI:30616"/>
    </ligand>
</feature>
<feature type="domain" description="PurM-like C-terminal" evidence="4">
    <location>
        <begin position="150"/>
        <end position="291"/>
    </location>
</feature>
<feature type="binding site" evidence="2">
    <location>
        <position position="310"/>
    </location>
    <ligand>
        <name>substrate</name>
    </ligand>
</feature>
<dbReference type="AlphaFoldDB" id="A0A8G2FL98"/>
<feature type="domain" description="PurM-like N-terminal" evidence="3">
    <location>
        <begin position="26"/>
        <end position="138"/>
    </location>
</feature>
<evidence type="ECO:0000256" key="2">
    <source>
        <dbReference type="HAMAP-Rule" id="MF_02128"/>
    </source>
</evidence>
<comment type="catalytic activity">
    <reaction evidence="2">
        <text>thiamine phosphate + ATP = thiamine diphosphate + ADP</text>
        <dbReference type="Rhea" id="RHEA:15913"/>
        <dbReference type="ChEBI" id="CHEBI:30616"/>
        <dbReference type="ChEBI" id="CHEBI:37575"/>
        <dbReference type="ChEBI" id="CHEBI:58937"/>
        <dbReference type="ChEBI" id="CHEBI:456216"/>
        <dbReference type="EC" id="2.7.4.16"/>
    </reaction>
</comment>
<keyword evidence="2" id="KW-0067">ATP-binding</keyword>
<feature type="binding site" evidence="2">
    <location>
        <position position="72"/>
    </location>
    <ligand>
        <name>Mg(2+)</name>
        <dbReference type="ChEBI" id="CHEBI:18420"/>
        <label>4</label>
    </ligand>
</feature>
<dbReference type="GO" id="GO:0009030">
    <property type="term" value="F:thiamine-phosphate kinase activity"/>
    <property type="evidence" value="ECO:0007669"/>
    <property type="project" value="UniProtKB-UniRule"/>
</dbReference>
<comment type="caution">
    <text evidence="5">The sequence shown here is derived from an EMBL/GenBank/DDBJ whole genome shotgun (WGS) entry which is preliminary data.</text>
</comment>
<feature type="binding site" evidence="2">
    <location>
        <position position="44"/>
    </location>
    <ligand>
        <name>Mg(2+)</name>
        <dbReference type="ChEBI" id="CHEBI:18420"/>
        <label>1</label>
    </ligand>
</feature>
<dbReference type="CDD" id="cd02194">
    <property type="entry name" value="ThiL"/>
    <property type="match status" value="1"/>
</dbReference>
<sequence>MSGSEFDRIARYFAPLANEAALRLTDDAAVWSPPPGRQLVLTVDQMIEGIHFLPDDPPDCVARKLLRRNLSDLAAMGAAPIGYLLTTALRAATPEAWLADFADGLAQDQRTYNITLFGGDSTSTTGPIMTSVTMIGHVAPGTALLRTGARPGDAIFVTGTIGDAVLGLEAARGNIADPGSFFSTRRLLPEPRVGLPLAGLVHAAIDVSDGLIQDLAHLCTNAGLGAVIEAALVPQSSAARSAGDAWLETRLTGGDDYELILAAPATAEPALRAACGTVPLTRIGTMTAAHSNIIINDASGTPLHFARQGWQHF</sequence>
<dbReference type="EMBL" id="FTNE01000004">
    <property type="protein sequence ID" value="SIQ42269.1"/>
    <property type="molecule type" value="Genomic_DNA"/>
</dbReference>
<dbReference type="NCBIfam" id="TIGR01379">
    <property type="entry name" value="thiL"/>
    <property type="match status" value="1"/>
</dbReference>
<keyword evidence="2" id="KW-0547">Nucleotide-binding</keyword>
<dbReference type="GO" id="GO:0009229">
    <property type="term" value="P:thiamine diphosphate biosynthetic process"/>
    <property type="evidence" value="ECO:0007669"/>
    <property type="project" value="UniProtKB-UniRule"/>
</dbReference>
<dbReference type="InterPro" id="IPR016188">
    <property type="entry name" value="PurM-like_N"/>
</dbReference>
<feature type="binding site" evidence="2">
    <location>
        <position position="209"/>
    </location>
    <ligand>
        <name>Mg(2+)</name>
        <dbReference type="ChEBI" id="CHEBI:18420"/>
        <label>5</label>
    </ligand>
</feature>
<feature type="binding site" evidence="2">
    <location>
        <position position="72"/>
    </location>
    <ligand>
        <name>Mg(2+)</name>
        <dbReference type="ChEBI" id="CHEBI:18420"/>
        <label>3</label>
    </ligand>
</feature>
<dbReference type="InterPro" id="IPR010918">
    <property type="entry name" value="PurM-like_C_dom"/>
</dbReference>
<keyword evidence="1 2" id="KW-0784">Thiamine biosynthesis</keyword>
<dbReference type="GO" id="GO:0005524">
    <property type="term" value="F:ATP binding"/>
    <property type="evidence" value="ECO:0007669"/>
    <property type="project" value="UniProtKB-UniRule"/>
</dbReference>
<organism evidence="5 6">
    <name type="scientific">Acidiphilium rubrum</name>
    <dbReference type="NCBI Taxonomy" id="526"/>
    <lineage>
        <taxon>Bacteria</taxon>
        <taxon>Pseudomonadati</taxon>
        <taxon>Pseudomonadota</taxon>
        <taxon>Alphaproteobacteria</taxon>
        <taxon>Acetobacterales</taxon>
        <taxon>Acidocellaceae</taxon>
        <taxon>Acidiphilium</taxon>
    </lineage>
</organism>
<reference evidence="5 6" key="1">
    <citation type="submission" date="2017-01" db="EMBL/GenBank/DDBJ databases">
        <authorList>
            <person name="Varghese N."/>
            <person name="Submissions S."/>
        </authorList>
    </citation>
    <scope>NUCLEOTIDE SEQUENCE [LARGE SCALE GENOMIC DNA]</scope>
    <source>
        <strain evidence="5 6">ATCC 35905</strain>
    </source>
</reference>
<comment type="similarity">
    <text evidence="2">Belongs to the thiamine-monophosphate kinase family.</text>
</comment>
<comment type="function">
    <text evidence="2">Catalyzes the ATP-dependent phosphorylation of thiamine-monophosphate (TMP) to form thiamine-pyrophosphate (TPP), the active form of vitamin B1.</text>
</comment>
<dbReference type="InterPro" id="IPR036921">
    <property type="entry name" value="PurM-like_N_sf"/>
</dbReference>
<keyword evidence="2" id="KW-0479">Metal-binding</keyword>
<dbReference type="UniPathway" id="UPA00060">
    <property type="reaction ID" value="UER00142"/>
</dbReference>
<feature type="binding site" evidence="2">
    <location>
        <position position="206"/>
    </location>
    <ligand>
        <name>Mg(2+)</name>
        <dbReference type="ChEBI" id="CHEBI:18420"/>
        <label>3</label>
    </ligand>
</feature>
<protein>
    <recommendedName>
        <fullName evidence="2">Thiamine-monophosphate kinase</fullName>
        <shortName evidence="2">TMP kinase</shortName>
        <shortName evidence="2">Thiamine-phosphate kinase</shortName>
        <ecNumber evidence="2">2.7.4.16</ecNumber>
    </recommendedName>
</protein>
<dbReference type="SUPFAM" id="SSF56042">
    <property type="entry name" value="PurM C-terminal domain-like"/>
    <property type="match status" value="1"/>
</dbReference>
<evidence type="ECO:0000313" key="5">
    <source>
        <dbReference type="EMBL" id="SIQ42269.1"/>
    </source>
</evidence>
<evidence type="ECO:0000256" key="1">
    <source>
        <dbReference type="ARBA" id="ARBA00022977"/>
    </source>
</evidence>
<dbReference type="SUPFAM" id="SSF55326">
    <property type="entry name" value="PurM N-terminal domain-like"/>
    <property type="match status" value="1"/>
</dbReference>
<feature type="binding site" evidence="2">
    <location>
        <position position="27"/>
    </location>
    <ligand>
        <name>Mg(2+)</name>
        <dbReference type="ChEBI" id="CHEBI:18420"/>
        <label>3</label>
    </ligand>
</feature>
<dbReference type="EC" id="2.7.4.16" evidence="2"/>
<dbReference type="Pfam" id="PF00586">
    <property type="entry name" value="AIRS"/>
    <property type="match status" value="1"/>
</dbReference>
<dbReference type="OrthoDB" id="9802811at2"/>
<dbReference type="PANTHER" id="PTHR30270:SF0">
    <property type="entry name" value="THIAMINE-MONOPHOSPHATE KINASE"/>
    <property type="match status" value="1"/>
</dbReference>
<feature type="binding site" evidence="2">
    <location>
        <position position="146"/>
    </location>
    <ligand>
        <name>ATP</name>
        <dbReference type="ChEBI" id="CHEBI:30616"/>
    </ligand>
</feature>
<dbReference type="HAMAP" id="MF_02128">
    <property type="entry name" value="TMP_kinase"/>
    <property type="match status" value="1"/>
</dbReference>
<keyword evidence="2" id="KW-0460">Magnesium</keyword>
<evidence type="ECO:0000313" key="6">
    <source>
        <dbReference type="Proteomes" id="UP000186308"/>
    </source>
</evidence>
<dbReference type="Gene3D" id="3.90.650.10">
    <property type="entry name" value="PurM-like C-terminal domain"/>
    <property type="match status" value="1"/>
</dbReference>
<proteinExistence type="inferred from homology"/>
<keyword evidence="2 5" id="KW-0418">Kinase</keyword>
<dbReference type="Gene3D" id="3.30.1330.10">
    <property type="entry name" value="PurM-like, N-terminal domain"/>
    <property type="match status" value="1"/>
</dbReference>
<accession>A0A8G2FL98</accession>
<dbReference type="GO" id="GO:0009228">
    <property type="term" value="P:thiamine biosynthetic process"/>
    <property type="evidence" value="ECO:0007669"/>
    <property type="project" value="UniProtKB-KW"/>
</dbReference>
<feature type="binding site" evidence="2">
    <location>
        <position position="255"/>
    </location>
    <ligand>
        <name>substrate</name>
    </ligand>
</feature>
<feature type="binding site" evidence="2">
    <location>
        <position position="27"/>
    </location>
    <ligand>
        <name>Mg(2+)</name>
        <dbReference type="ChEBI" id="CHEBI:18420"/>
        <label>4</label>
    </ligand>
</feature>
<feature type="binding site" evidence="2">
    <location>
        <position position="42"/>
    </location>
    <ligand>
        <name>Mg(2+)</name>
        <dbReference type="ChEBI" id="CHEBI:18420"/>
        <label>4</label>
    </ligand>
</feature>
<evidence type="ECO:0000259" key="3">
    <source>
        <dbReference type="Pfam" id="PF00586"/>
    </source>
</evidence>
<dbReference type="Pfam" id="PF02769">
    <property type="entry name" value="AIRS_C"/>
    <property type="match status" value="1"/>
</dbReference>
<feature type="binding site" evidence="2">
    <location>
        <position position="51"/>
    </location>
    <ligand>
        <name>substrate</name>
    </ligand>
</feature>